<reference evidence="3 4" key="1">
    <citation type="journal article" date="2021" name="Sci. Rep.">
        <title>Genome sequencing of the multicellular alga Astrephomene provides insights into convergent evolution of germ-soma differentiation.</title>
        <authorList>
            <person name="Yamashita S."/>
            <person name="Yamamoto K."/>
            <person name="Matsuzaki R."/>
            <person name="Suzuki S."/>
            <person name="Yamaguchi H."/>
            <person name="Hirooka S."/>
            <person name="Minakuchi Y."/>
            <person name="Miyagishima S."/>
            <person name="Kawachi M."/>
            <person name="Toyoda A."/>
            <person name="Nozaki H."/>
        </authorList>
    </citation>
    <scope>NUCLEOTIDE SEQUENCE [LARGE SCALE GENOMIC DNA]</scope>
    <source>
        <strain evidence="3 4">NIES-4017</strain>
    </source>
</reference>
<organism evidence="3 4">
    <name type="scientific">Astrephomene gubernaculifera</name>
    <dbReference type="NCBI Taxonomy" id="47775"/>
    <lineage>
        <taxon>Eukaryota</taxon>
        <taxon>Viridiplantae</taxon>
        <taxon>Chlorophyta</taxon>
        <taxon>core chlorophytes</taxon>
        <taxon>Chlorophyceae</taxon>
        <taxon>CS clade</taxon>
        <taxon>Chlamydomonadales</taxon>
        <taxon>Astrephomenaceae</taxon>
        <taxon>Astrephomene</taxon>
    </lineage>
</organism>
<keyword evidence="4" id="KW-1185">Reference proteome</keyword>
<feature type="compositionally biased region" description="Basic and acidic residues" evidence="1">
    <location>
        <begin position="312"/>
        <end position="321"/>
    </location>
</feature>
<dbReference type="PROSITE" id="PS51787">
    <property type="entry name" value="LON_N"/>
    <property type="match status" value="1"/>
</dbReference>
<evidence type="ECO:0000313" key="3">
    <source>
        <dbReference type="EMBL" id="GFR48354.1"/>
    </source>
</evidence>
<dbReference type="Gene3D" id="2.30.130.40">
    <property type="entry name" value="LON domain-like"/>
    <property type="match status" value="1"/>
</dbReference>
<dbReference type="InterPro" id="IPR046336">
    <property type="entry name" value="Lon_prtase_N_sf"/>
</dbReference>
<name>A0AAD3DWI8_9CHLO</name>
<dbReference type="Gene3D" id="1.20.58.1480">
    <property type="match status" value="1"/>
</dbReference>
<dbReference type="PANTHER" id="PTHR46732">
    <property type="entry name" value="ATP-DEPENDENT PROTEASE LA (LON) DOMAIN PROTEIN"/>
    <property type="match status" value="1"/>
</dbReference>
<dbReference type="PANTHER" id="PTHR46732:SF8">
    <property type="entry name" value="ATP-DEPENDENT PROTEASE LA (LON) DOMAIN PROTEIN"/>
    <property type="match status" value="1"/>
</dbReference>
<protein>
    <recommendedName>
        <fullName evidence="2">Lon N-terminal domain-containing protein</fullName>
    </recommendedName>
</protein>
<dbReference type="AlphaFoldDB" id="A0AAD3DWI8"/>
<feature type="domain" description="Lon N-terminal" evidence="2">
    <location>
        <begin position="43"/>
        <end position="258"/>
    </location>
</feature>
<dbReference type="SMART" id="SM00464">
    <property type="entry name" value="LON"/>
    <property type="match status" value="1"/>
</dbReference>
<dbReference type="InterPro" id="IPR015947">
    <property type="entry name" value="PUA-like_sf"/>
</dbReference>
<feature type="region of interest" description="Disordered" evidence="1">
    <location>
        <begin position="271"/>
        <end position="321"/>
    </location>
</feature>
<proteinExistence type="predicted"/>
<feature type="compositionally biased region" description="Low complexity" evidence="1">
    <location>
        <begin position="276"/>
        <end position="309"/>
    </location>
</feature>
<dbReference type="EMBL" id="BMAR01000023">
    <property type="protein sequence ID" value="GFR48354.1"/>
    <property type="molecule type" value="Genomic_DNA"/>
</dbReference>
<comment type="caution">
    <text evidence="3">The sequence shown here is derived from an EMBL/GenBank/DDBJ whole genome shotgun (WGS) entry which is preliminary data.</text>
</comment>
<gene>
    <name evidence="3" type="ORF">Agub_g10243</name>
</gene>
<evidence type="ECO:0000259" key="2">
    <source>
        <dbReference type="PROSITE" id="PS51787"/>
    </source>
</evidence>
<dbReference type="SUPFAM" id="SSF88697">
    <property type="entry name" value="PUA domain-like"/>
    <property type="match status" value="1"/>
</dbReference>
<evidence type="ECO:0000256" key="1">
    <source>
        <dbReference type="SAM" id="MobiDB-lite"/>
    </source>
</evidence>
<dbReference type="Pfam" id="PF02190">
    <property type="entry name" value="LON_substr_bdg"/>
    <property type="match status" value="1"/>
</dbReference>
<accession>A0AAD3DWI8</accession>
<dbReference type="InterPro" id="IPR003111">
    <property type="entry name" value="Lon_prtase_N"/>
</dbReference>
<evidence type="ECO:0000313" key="4">
    <source>
        <dbReference type="Proteomes" id="UP001054857"/>
    </source>
</evidence>
<dbReference type="Proteomes" id="UP001054857">
    <property type="component" value="Unassembled WGS sequence"/>
</dbReference>
<sequence length="321" mass="34612">MALTSRQAFSGAGVRTCRAALQRSCSRASRVQCVARAGVRKQIPIFPLNMVALPCATVPLMIFEARYRVLFNTILAGEPGIEEGLVQRESPFCGSRRFGMCYVEGRGEGGAARMASIGTCLEVVEFAHVQDGRIFVTCKGRERFRVLSIVRERPIMIAEVEELAEEAEEEGGEEVSALAREVSDLLRSTVRLNVKLNNIEASEDQLEPEELAGLGPRDLSYWVASFFADIRVLQQSLLEEDSTVKRLRREKEILAETVRYYSATVALKSLGATETSSSSSVSSPPSSSPSSSSSSSSPSSSSSSSPPGGDKAGGEDKGKDA</sequence>